<evidence type="ECO:0000313" key="2">
    <source>
        <dbReference type="Proteomes" id="UP001576780"/>
    </source>
</evidence>
<gene>
    <name evidence="1" type="ORF">ACE1CA_11050</name>
</gene>
<evidence type="ECO:0000313" key="1">
    <source>
        <dbReference type="EMBL" id="MFB2835059.1"/>
    </source>
</evidence>
<dbReference type="RefSeq" id="WP_413277484.1">
    <property type="nucleotide sequence ID" value="NZ_JBHFNT010000086.1"/>
</dbReference>
<proteinExistence type="predicted"/>
<sequence length="183" mass="21423">MPKTNNLLGDNLIPKTDEAKTPAENLAAFEQALNSFVQAWSKYQPDDSLAKERKQDLEWLKLTLRDYRLNIHTSSKSRKFWQGCIDGKCSRRTLSEQNSQSVGQTLLRIFTSNKAQKVYELGVQVGWRYARLKNYLLRIRKQRKLEQAQQIQNYQQFWDLIRCQQTTDSFLSFGSIQAKKSQL</sequence>
<name>A0ABV4WIZ7_9CYAN</name>
<dbReference type="EMBL" id="JBHFNT010000086">
    <property type="protein sequence ID" value="MFB2835059.1"/>
    <property type="molecule type" value="Genomic_DNA"/>
</dbReference>
<accession>A0ABV4WIZ7</accession>
<organism evidence="1 2">
    <name type="scientific">Floridaenema evergladense BLCC-F167</name>
    <dbReference type="NCBI Taxonomy" id="3153639"/>
    <lineage>
        <taxon>Bacteria</taxon>
        <taxon>Bacillati</taxon>
        <taxon>Cyanobacteriota</taxon>
        <taxon>Cyanophyceae</taxon>
        <taxon>Oscillatoriophycideae</taxon>
        <taxon>Aerosakkonematales</taxon>
        <taxon>Aerosakkonemataceae</taxon>
        <taxon>Floridanema</taxon>
        <taxon>Floridanema evergladense</taxon>
    </lineage>
</organism>
<protein>
    <submittedName>
        <fullName evidence="1">Uncharacterized protein</fullName>
    </submittedName>
</protein>
<dbReference type="Proteomes" id="UP001576780">
    <property type="component" value="Unassembled WGS sequence"/>
</dbReference>
<keyword evidence="2" id="KW-1185">Reference proteome</keyword>
<reference evidence="1 2" key="1">
    <citation type="submission" date="2024-09" db="EMBL/GenBank/DDBJ databases">
        <title>Floridaenema gen nov. (Aerosakkonemataceae, Aerosakkonematales ord. nov., Cyanobacteria) from benthic tropical and subtropical fresh waters, with the description of four new species.</title>
        <authorList>
            <person name="Moretto J.A."/>
            <person name="Berthold D.E."/>
            <person name="Lefler F.W."/>
            <person name="Huang I.-S."/>
            <person name="Laughinghouse H. IV."/>
        </authorList>
    </citation>
    <scope>NUCLEOTIDE SEQUENCE [LARGE SCALE GENOMIC DNA]</scope>
    <source>
        <strain evidence="1 2">BLCC-F167</strain>
    </source>
</reference>
<comment type="caution">
    <text evidence="1">The sequence shown here is derived from an EMBL/GenBank/DDBJ whole genome shotgun (WGS) entry which is preliminary data.</text>
</comment>